<dbReference type="PANTHER" id="PTHR43698">
    <property type="entry name" value="RIBD C-TERMINAL DOMAIN CONTAINING PROTEIN"/>
    <property type="match status" value="1"/>
</dbReference>
<sequence>MKVVAEGDKSVVYGGRFTGRVTLEMLNATPPEIHAGVDGPDTALVHFTDGAVTFWHSHPGGQQLFVVSGHARVGTEADGEVPLTTGTLVVCPADEPHWHGAMPGCDTTLLAVTWGTTEWTDRPPV</sequence>
<dbReference type="AlphaFoldDB" id="A0A6J6C3U5"/>
<evidence type="ECO:0000259" key="1">
    <source>
        <dbReference type="Pfam" id="PF07883"/>
    </source>
</evidence>
<proteinExistence type="predicted"/>
<dbReference type="EMBL" id="CAEZSR010000015">
    <property type="protein sequence ID" value="CAB4545990.1"/>
    <property type="molecule type" value="Genomic_DNA"/>
</dbReference>
<evidence type="ECO:0000313" key="2">
    <source>
        <dbReference type="EMBL" id="CAB4545990.1"/>
    </source>
</evidence>
<name>A0A6J6C3U5_9ZZZZ</name>
<accession>A0A6J6C3U5</accession>
<protein>
    <submittedName>
        <fullName evidence="2">Unannotated protein</fullName>
    </submittedName>
</protein>
<dbReference type="InterPro" id="IPR013096">
    <property type="entry name" value="Cupin_2"/>
</dbReference>
<dbReference type="InterPro" id="IPR014710">
    <property type="entry name" value="RmlC-like_jellyroll"/>
</dbReference>
<dbReference type="Gene3D" id="2.60.120.10">
    <property type="entry name" value="Jelly Rolls"/>
    <property type="match status" value="1"/>
</dbReference>
<dbReference type="InterPro" id="IPR011051">
    <property type="entry name" value="RmlC_Cupin_sf"/>
</dbReference>
<reference evidence="2" key="1">
    <citation type="submission" date="2020-05" db="EMBL/GenBank/DDBJ databases">
        <authorList>
            <person name="Chiriac C."/>
            <person name="Salcher M."/>
            <person name="Ghai R."/>
            <person name="Kavagutti S V."/>
        </authorList>
    </citation>
    <scope>NUCLEOTIDE SEQUENCE</scope>
</reference>
<dbReference type="Pfam" id="PF07883">
    <property type="entry name" value="Cupin_2"/>
    <property type="match status" value="1"/>
</dbReference>
<feature type="domain" description="Cupin type-2" evidence="1">
    <location>
        <begin position="44"/>
        <end position="101"/>
    </location>
</feature>
<dbReference type="SUPFAM" id="SSF51182">
    <property type="entry name" value="RmlC-like cupins"/>
    <property type="match status" value="1"/>
</dbReference>
<gene>
    <name evidence="2" type="ORF">UFOPK1493_00681</name>
</gene>
<dbReference type="PANTHER" id="PTHR43698:SF1">
    <property type="entry name" value="BLL4564 PROTEIN"/>
    <property type="match status" value="1"/>
</dbReference>
<organism evidence="2">
    <name type="scientific">freshwater metagenome</name>
    <dbReference type="NCBI Taxonomy" id="449393"/>
    <lineage>
        <taxon>unclassified sequences</taxon>
        <taxon>metagenomes</taxon>
        <taxon>ecological metagenomes</taxon>
    </lineage>
</organism>